<dbReference type="OrthoDB" id="9766486at2"/>
<sequence>MNPFELKNEQRTLGACLSMQASLRPDSEFIVFGDQSWSYRQFDEWVTTIAGGLVALGLKKGDKLAIMLPNCPEFMALWFACARIGLVEVTLNTGYRGPLLRHVVEHSDSRMAVMSQEYLERFQHELVGFGKLEKVILWSRGSTQVPDLPLPAHPFDVLETQSVPLPDVRISNLDPLALMYSSGTTGPSKGILLCHNYFWWHGSKGAEGRGVKQDDRLYTCLPLFHANAQLVTAMPVLMAGATLIIDDYFSASTFWERLRACRATQINYIGGMIPILMKQPPSPGDRKHSVRMATGGGAPKDLWLQFEERFGLRIHEGYGQTENCVALSNPLDATRVGSIGLPICGYEVDLVDDNDEPVGIDTIGELVFRPQEPYIMMDGYYKNPDATMAQSRNLWFHTGDLMKRDSDGYYYFVDRKKDAIRRRGENISAFEVEMVVNSHPAVLESAAIAVPSEVGEDEVMICMVLKPGQEVSALDLIKHCEGLMPYYAVPRFVDFRTEFPKTPTHRIEKYRLREQGVTPTTWDREKAEYKLSR</sequence>
<dbReference type="SUPFAM" id="SSF56801">
    <property type="entry name" value="Acetyl-CoA synthetase-like"/>
    <property type="match status" value="1"/>
</dbReference>
<dbReference type="InterPro" id="IPR025110">
    <property type="entry name" value="AMP-bd_C"/>
</dbReference>
<dbReference type="Pfam" id="PF00501">
    <property type="entry name" value="AMP-binding"/>
    <property type="match status" value="1"/>
</dbReference>
<evidence type="ECO:0000256" key="3">
    <source>
        <dbReference type="ARBA" id="ARBA00022741"/>
    </source>
</evidence>
<dbReference type="Gene3D" id="3.30.300.30">
    <property type="match status" value="1"/>
</dbReference>
<keyword evidence="8" id="KW-1185">Reference proteome</keyword>
<feature type="domain" description="AMP-dependent synthetase/ligase" evidence="5">
    <location>
        <begin position="20"/>
        <end position="381"/>
    </location>
</feature>
<evidence type="ECO:0000256" key="4">
    <source>
        <dbReference type="ARBA" id="ARBA00022840"/>
    </source>
</evidence>
<evidence type="ECO:0000259" key="5">
    <source>
        <dbReference type="Pfam" id="PF00501"/>
    </source>
</evidence>
<dbReference type="GO" id="GO:0004467">
    <property type="term" value="F:long-chain fatty acid-CoA ligase activity"/>
    <property type="evidence" value="ECO:0007669"/>
    <property type="project" value="TreeGrafter"/>
</dbReference>
<dbReference type="PANTHER" id="PTHR43107">
    <property type="entry name" value="LONG-CHAIN FATTY ACID TRANSPORT PROTEIN"/>
    <property type="match status" value="1"/>
</dbReference>
<dbReference type="InterPro" id="IPR000873">
    <property type="entry name" value="AMP-dep_synth/lig_dom"/>
</dbReference>
<dbReference type="EMBL" id="QYUO01000001">
    <property type="protein sequence ID" value="RJF98642.1"/>
    <property type="molecule type" value="Genomic_DNA"/>
</dbReference>
<reference evidence="8" key="1">
    <citation type="submission" date="2018-09" db="EMBL/GenBank/DDBJ databases">
        <authorList>
            <person name="Zhu H."/>
        </authorList>
    </citation>
    <scope>NUCLEOTIDE SEQUENCE [LARGE SCALE GENOMIC DNA]</scope>
    <source>
        <strain evidence="8">K1R23-30</strain>
    </source>
</reference>
<dbReference type="PANTHER" id="PTHR43107:SF15">
    <property type="entry name" value="FATTY ACID TRANSPORT PROTEIN 3, ISOFORM A"/>
    <property type="match status" value="1"/>
</dbReference>
<dbReference type="InterPro" id="IPR042099">
    <property type="entry name" value="ANL_N_sf"/>
</dbReference>
<name>A0A3A3FQZ8_9BURK</name>
<dbReference type="Pfam" id="PF13193">
    <property type="entry name" value="AMP-binding_C"/>
    <property type="match status" value="1"/>
</dbReference>
<dbReference type="InterPro" id="IPR045851">
    <property type="entry name" value="AMP-bd_C_sf"/>
</dbReference>
<dbReference type="PROSITE" id="PS00455">
    <property type="entry name" value="AMP_BINDING"/>
    <property type="match status" value="1"/>
</dbReference>
<evidence type="ECO:0000256" key="2">
    <source>
        <dbReference type="ARBA" id="ARBA00022598"/>
    </source>
</evidence>
<dbReference type="GO" id="GO:0005324">
    <property type="term" value="F:long-chain fatty acid transmembrane transporter activity"/>
    <property type="evidence" value="ECO:0007669"/>
    <property type="project" value="TreeGrafter"/>
</dbReference>
<gene>
    <name evidence="7" type="ORF">D3871_09075</name>
</gene>
<keyword evidence="2 7" id="KW-0436">Ligase</keyword>
<protein>
    <submittedName>
        <fullName evidence="7">ATP-dependent acyl-CoA ligase</fullName>
    </submittedName>
</protein>
<proteinExistence type="inferred from homology"/>
<dbReference type="GO" id="GO:0005524">
    <property type="term" value="F:ATP binding"/>
    <property type="evidence" value="ECO:0007669"/>
    <property type="project" value="UniProtKB-KW"/>
</dbReference>
<dbReference type="Gene3D" id="3.40.50.12780">
    <property type="entry name" value="N-terminal domain of ligase-like"/>
    <property type="match status" value="1"/>
</dbReference>
<dbReference type="InterPro" id="IPR020845">
    <property type="entry name" value="AMP-binding_CS"/>
</dbReference>
<organism evidence="7 8">
    <name type="scientific">Noviherbaspirillum saxi</name>
    <dbReference type="NCBI Taxonomy" id="2320863"/>
    <lineage>
        <taxon>Bacteria</taxon>
        <taxon>Pseudomonadati</taxon>
        <taxon>Pseudomonadota</taxon>
        <taxon>Betaproteobacteria</taxon>
        <taxon>Burkholderiales</taxon>
        <taxon>Oxalobacteraceae</taxon>
        <taxon>Noviherbaspirillum</taxon>
    </lineage>
</organism>
<dbReference type="GO" id="GO:0044539">
    <property type="term" value="P:long-chain fatty acid import into cell"/>
    <property type="evidence" value="ECO:0007669"/>
    <property type="project" value="TreeGrafter"/>
</dbReference>
<evidence type="ECO:0000259" key="6">
    <source>
        <dbReference type="Pfam" id="PF13193"/>
    </source>
</evidence>
<evidence type="ECO:0000313" key="8">
    <source>
        <dbReference type="Proteomes" id="UP000265955"/>
    </source>
</evidence>
<comment type="similarity">
    <text evidence="1">Belongs to the ATP-dependent AMP-binding enzyme family.</text>
</comment>
<dbReference type="AlphaFoldDB" id="A0A3A3FQZ8"/>
<evidence type="ECO:0000256" key="1">
    <source>
        <dbReference type="ARBA" id="ARBA00006432"/>
    </source>
</evidence>
<feature type="domain" description="AMP-binding enzyme C-terminal" evidence="6">
    <location>
        <begin position="431"/>
        <end position="504"/>
    </location>
</feature>
<dbReference type="CDD" id="cd05934">
    <property type="entry name" value="FACL_DitJ_like"/>
    <property type="match status" value="1"/>
</dbReference>
<comment type="caution">
    <text evidence="7">The sequence shown here is derived from an EMBL/GenBank/DDBJ whole genome shotgun (WGS) entry which is preliminary data.</text>
</comment>
<keyword evidence="4" id="KW-0067">ATP-binding</keyword>
<keyword evidence="3" id="KW-0547">Nucleotide-binding</keyword>
<evidence type="ECO:0000313" key="7">
    <source>
        <dbReference type="EMBL" id="RJF98642.1"/>
    </source>
</evidence>
<accession>A0A3A3FQZ8</accession>
<dbReference type="GO" id="GO:0005886">
    <property type="term" value="C:plasma membrane"/>
    <property type="evidence" value="ECO:0007669"/>
    <property type="project" value="TreeGrafter"/>
</dbReference>
<dbReference type="RefSeq" id="WP_119768591.1">
    <property type="nucleotide sequence ID" value="NZ_QYUO01000001.1"/>
</dbReference>
<dbReference type="Proteomes" id="UP000265955">
    <property type="component" value="Unassembled WGS sequence"/>
</dbReference>